<dbReference type="AlphaFoldDB" id="A0A3N1GLJ3"/>
<evidence type="ECO:0000313" key="3">
    <source>
        <dbReference type="Proteomes" id="UP000271683"/>
    </source>
</evidence>
<dbReference type="Gene3D" id="3.20.20.100">
    <property type="entry name" value="NADP-dependent oxidoreductase domain"/>
    <property type="match status" value="1"/>
</dbReference>
<dbReference type="InterPro" id="IPR006311">
    <property type="entry name" value="TAT_signal"/>
</dbReference>
<dbReference type="OrthoDB" id="9783572at2"/>
<dbReference type="PANTHER" id="PTHR43638:SF3">
    <property type="entry name" value="ALDEHYDE REDUCTASE"/>
    <property type="match status" value="1"/>
</dbReference>
<dbReference type="Proteomes" id="UP000271683">
    <property type="component" value="Unassembled WGS sequence"/>
</dbReference>
<dbReference type="EMBL" id="RJKL01000001">
    <property type="protein sequence ID" value="ROP31051.1"/>
    <property type="molecule type" value="Genomic_DNA"/>
</dbReference>
<dbReference type="InterPro" id="IPR023210">
    <property type="entry name" value="NADP_OxRdtase_dom"/>
</dbReference>
<proteinExistence type="predicted"/>
<accession>A0A3N1GLJ3</accession>
<dbReference type="PROSITE" id="PS51318">
    <property type="entry name" value="TAT"/>
    <property type="match status" value="1"/>
</dbReference>
<protein>
    <submittedName>
        <fullName evidence="2">Aryl-alcohol dehydrogenase-like predicted oxidoreductase</fullName>
    </submittedName>
</protein>
<name>A0A3N1GLJ3_9ACTN</name>
<comment type="caution">
    <text evidence="2">The sequence shown here is derived from an EMBL/GenBank/DDBJ whole genome shotgun (WGS) entry which is preliminary data.</text>
</comment>
<evidence type="ECO:0000313" key="2">
    <source>
        <dbReference type="EMBL" id="ROP31051.1"/>
    </source>
</evidence>
<dbReference type="Pfam" id="PF00248">
    <property type="entry name" value="Aldo_ket_red"/>
    <property type="match status" value="1"/>
</dbReference>
<dbReference type="InterPro" id="IPR036812">
    <property type="entry name" value="NAD(P)_OxRdtase_dom_sf"/>
</dbReference>
<dbReference type="SUPFAM" id="SSF51430">
    <property type="entry name" value="NAD(P)-linked oxidoreductase"/>
    <property type="match status" value="1"/>
</dbReference>
<dbReference type="CDD" id="cd19095">
    <property type="entry name" value="AKR_PA4992-like"/>
    <property type="match status" value="1"/>
</dbReference>
<feature type="domain" description="NADP-dependent oxidoreductase" evidence="1">
    <location>
        <begin position="77"/>
        <end position="313"/>
    </location>
</feature>
<evidence type="ECO:0000259" key="1">
    <source>
        <dbReference type="Pfam" id="PF00248"/>
    </source>
</evidence>
<sequence length="341" mass="36818">MDGLPASRLGRPTRRSVLAAGVAGAGVLLVAGAAGQGQAAHAASARRNLTFNTLGRTGERLPAIGLAATVNVDKHPAAQRAHLRDVLKVYWEAGGRVVDTSRLNGDSELLFSEVATDLGITSGMFLTHNLRPAAGDLNEGRVSRQLQASKERLRRNQIDVLQVGDLTDAEAVVPMLGRWKNEGRVRYVGVSHRETQYYPAIEVLMRNFEVDVVQVRYSILTRSAEEHVLPLAAERGIPVIATMPLETGRLHKLVEGRQVPGWASDFGATTWAQFFLKYVLAHPAVTVVLPSTGNPAHVKENMKALRGPLPDDDQRARMVEHLAGLGGFTQLEEDAAGSLTA</sequence>
<dbReference type="PANTHER" id="PTHR43638">
    <property type="entry name" value="OXIDOREDUCTASE, ALDO/KETO REDUCTASE FAMILY PROTEIN"/>
    <property type="match status" value="1"/>
</dbReference>
<reference evidence="2 3" key="1">
    <citation type="submission" date="2018-11" db="EMBL/GenBank/DDBJ databases">
        <title>Sequencing the genomes of 1000 actinobacteria strains.</title>
        <authorList>
            <person name="Klenk H.-P."/>
        </authorList>
    </citation>
    <scope>NUCLEOTIDE SEQUENCE [LARGE SCALE GENOMIC DNA]</scope>
    <source>
        <strain evidence="2 3">DSM 43634</strain>
    </source>
</reference>
<gene>
    <name evidence="2" type="ORF">EDD30_3938</name>
</gene>
<organism evidence="2 3">
    <name type="scientific">Couchioplanes caeruleus</name>
    <dbReference type="NCBI Taxonomy" id="56438"/>
    <lineage>
        <taxon>Bacteria</taxon>
        <taxon>Bacillati</taxon>
        <taxon>Actinomycetota</taxon>
        <taxon>Actinomycetes</taxon>
        <taxon>Micromonosporales</taxon>
        <taxon>Micromonosporaceae</taxon>
        <taxon>Couchioplanes</taxon>
    </lineage>
</organism>